<dbReference type="EMBL" id="AEON01000002">
    <property type="protein sequence ID" value="EFT82954.1"/>
    <property type="molecule type" value="Genomic_DNA"/>
</dbReference>
<keyword evidence="1" id="KW-0175">Coiled coil</keyword>
<dbReference type="RefSeq" id="WP_006288402.1">
    <property type="nucleotide sequence ID" value="NZ_AP012333.1"/>
</dbReference>
<dbReference type="HOGENOM" id="CLU_762557_0_0_11"/>
<sequence>MGYSRTNDWSLLDFSGEPTPGSTQMIYYVESKYKEHAYTLNGAAKSMKTAFTATSGLAGKYASALEQKTSQISSSFSKMAADMDAAGRQMALWHTAVSDAQMKMGVIYDRAVDAKSEMVRYANLIRGTEAQINMLKPPSDLHAQFKPPLQSKGSGILKSRLERLQDDSAVYRTKYHSAQDDLNALKRRAQAVKEEYDQAARSVSFHLEGLDYFNAAQRYEKSGIGIQEEMKDLYLLKAGYTPEQIEKIKRILTPQEFDALASAYFDGRLAREDLYLDGKPNEQLWHAFFRLPPDLTNGSQAETALEALDAMADGIYTNGNPDIVSLQKILKWGVPADHQRAWDRRIHQKSRGYIRFGSGWLWL</sequence>
<dbReference type="KEGG" id="pdo:PSDT_0056"/>
<evidence type="ECO:0000313" key="2">
    <source>
        <dbReference type="EMBL" id="EFT82954.1"/>
    </source>
</evidence>
<accession>E6K2G6</accession>
<feature type="coiled-coil region" evidence="1">
    <location>
        <begin position="175"/>
        <end position="202"/>
    </location>
</feature>
<protein>
    <recommendedName>
        <fullName evidence="4">LXG domain-containing protein</fullName>
    </recommendedName>
</protein>
<evidence type="ECO:0008006" key="4">
    <source>
        <dbReference type="Google" id="ProtNLM"/>
    </source>
</evidence>
<keyword evidence="3" id="KW-1185">Reference proteome</keyword>
<organism evidence="2 3">
    <name type="scientific">Parascardovia denticolens DSM 10105 = JCM 12538</name>
    <dbReference type="NCBI Taxonomy" id="864564"/>
    <lineage>
        <taxon>Bacteria</taxon>
        <taxon>Bacillati</taxon>
        <taxon>Actinomycetota</taxon>
        <taxon>Actinomycetes</taxon>
        <taxon>Bifidobacteriales</taxon>
        <taxon>Bifidobacteriaceae</taxon>
        <taxon>Parascardovia</taxon>
    </lineage>
</organism>
<dbReference type="AlphaFoldDB" id="E6K2G6"/>
<name>E6K2G6_PARDN</name>
<reference evidence="2 3" key="1">
    <citation type="submission" date="2010-12" db="EMBL/GenBank/DDBJ databases">
        <authorList>
            <person name="Muzny D."/>
            <person name="Qin X."/>
            <person name="Buhay C."/>
            <person name="Dugan-Rocha S."/>
            <person name="Ding Y."/>
            <person name="Chen G."/>
            <person name="Hawes A."/>
            <person name="Holder M."/>
            <person name="Jhangiani S."/>
            <person name="Johnson A."/>
            <person name="Khan Z."/>
            <person name="Li Z."/>
            <person name="Liu W."/>
            <person name="Liu X."/>
            <person name="Perez L."/>
            <person name="Shen H."/>
            <person name="Wang Q."/>
            <person name="Watt J."/>
            <person name="Xi L."/>
            <person name="Xin Y."/>
            <person name="Zhou J."/>
            <person name="Deng J."/>
            <person name="Jiang H."/>
            <person name="Liu Y."/>
            <person name="Qu J."/>
            <person name="Song X.-Z."/>
            <person name="Zhang L."/>
            <person name="Villasana D."/>
            <person name="Johnson A."/>
            <person name="Liu J."/>
            <person name="Liyanage D."/>
            <person name="Lorensuhewa L."/>
            <person name="Robinson T."/>
            <person name="Song A."/>
            <person name="Song B.-B."/>
            <person name="Dinh H."/>
            <person name="Thornton R."/>
            <person name="Coyle M."/>
            <person name="Francisco L."/>
            <person name="Jackson L."/>
            <person name="Javaid M."/>
            <person name="Korchina V."/>
            <person name="Kovar C."/>
            <person name="Mata R."/>
            <person name="Mathew T."/>
            <person name="Ngo R."/>
            <person name="Nguyen L."/>
            <person name="Nguyen N."/>
            <person name="Okwuonu G."/>
            <person name="Ongeri F."/>
            <person name="Pham C."/>
            <person name="Simmons D."/>
            <person name="Wilczek-Boney K."/>
            <person name="Hale W."/>
            <person name="Jakkamsetti A."/>
            <person name="Pham P."/>
            <person name="Ruth R."/>
            <person name="San Lucas F."/>
            <person name="Warren J."/>
            <person name="Zhang J."/>
            <person name="Zhao Z."/>
            <person name="Zhou C."/>
            <person name="Zhu D."/>
            <person name="Lee S."/>
            <person name="Bess C."/>
            <person name="Blankenburg K."/>
            <person name="Forbes L."/>
            <person name="Fu Q."/>
            <person name="Gubbala S."/>
            <person name="Hirani K."/>
            <person name="Jayaseelan J.C."/>
            <person name="Lara F."/>
            <person name="Munidasa M."/>
            <person name="Palculict T."/>
            <person name="Patil S."/>
            <person name="Pu L.-L."/>
            <person name="Saada N."/>
            <person name="Tang L."/>
            <person name="Weissenberger G."/>
            <person name="Zhu Y."/>
            <person name="Hemphill L."/>
            <person name="Shang Y."/>
            <person name="Youmans B."/>
            <person name="Ayvaz T."/>
            <person name="Ross M."/>
            <person name="Santibanez J."/>
            <person name="Aqrawi P."/>
            <person name="Gross S."/>
            <person name="Joshi V."/>
            <person name="Fowler G."/>
            <person name="Nazareth L."/>
            <person name="Reid J."/>
            <person name="Worley K."/>
            <person name="Petrosino J."/>
            <person name="Highlander S."/>
            <person name="Gibbs R."/>
        </authorList>
    </citation>
    <scope>NUCLEOTIDE SEQUENCE [LARGE SCALE GENOMIC DNA]</scope>
    <source>
        <strain evidence="2 3">DSM 10105</strain>
    </source>
</reference>
<dbReference type="PATRIC" id="fig|864564.6.peg.62"/>
<gene>
    <name evidence="2" type="ORF">HMPREF0620_1639</name>
</gene>
<evidence type="ECO:0000313" key="3">
    <source>
        <dbReference type="Proteomes" id="UP000004946"/>
    </source>
</evidence>
<comment type="caution">
    <text evidence="2">The sequence shown here is derived from an EMBL/GenBank/DDBJ whole genome shotgun (WGS) entry which is preliminary data.</text>
</comment>
<proteinExistence type="predicted"/>
<evidence type="ECO:0000256" key="1">
    <source>
        <dbReference type="SAM" id="Coils"/>
    </source>
</evidence>
<dbReference type="Proteomes" id="UP000004946">
    <property type="component" value="Chromosome"/>
</dbReference>